<gene>
    <name evidence="1" type="ORF">BDN70DRAFT_136933</name>
</gene>
<keyword evidence="2" id="KW-1185">Reference proteome</keyword>
<protein>
    <submittedName>
        <fullName evidence="1">Uncharacterized protein</fullName>
    </submittedName>
</protein>
<sequence>MPLLSHLVAYTFHLSLLVGRRPKIPTTVKIDKSILMFLSATPEWRDARRRSTYLRSIAVRVRLAENTALLLGFQSPVSLDCVDPVGRTNLYVRRRT</sequence>
<dbReference type="EMBL" id="MU155277">
    <property type="protein sequence ID" value="KAF9476920.1"/>
    <property type="molecule type" value="Genomic_DNA"/>
</dbReference>
<name>A0A9P6CXV5_9AGAR</name>
<evidence type="ECO:0000313" key="1">
    <source>
        <dbReference type="EMBL" id="KAF9476920.1"/>
    </source>
</evidence>
<dbReference type="Proteomes" id="UP000807469">
    <property type="component" value="Unassembled WGS sequence"/>
</dbReference>
<proteinExistence type="predicted"/>
<comment type="caution">
    <text evidence="1">The sequence shown here is derived from an EMBL/GenBank/DDBJ whole genome shotgun (WGS) entry which is preliminary data.</text>
</comment>
<accession>A0A9P6CXV5</accession>
<evidence type="ECO:0000313" key="2">
    <source>
        <dbReference type="Proteomes" id="UP000807469"/>
    </source>
</evidence>
<reference evidence="1" key="1">
    <citation type="submission" date="2020-11" db="EMBL/GenBank/DDBJ databases">
        <authorList>
            <consortium name="DOE Joint Genome Institute"/>
            <person name="Ahrendt S."/>
            <person name="Riley R."/>
            <person name="Andreopoulos W."/>
            <person name="Labutti K."/>
            <person name="Pangilinan J."/>
            <person name="Ruiz-Duenas F.J."/>
            <person name="Barrasa J.M."/>
            <person name="Sanchez-Garcia M."/>
            <person name="Camarero S."/>
            <person name="Miyauchi S."/>
            <person name="Serrano A."/>
            <person name="Linde D."/>
            <person name="Babiker R."/>
            <person name="Drula E."/>
            <person name="Ayuso-Fernandez I."/>
            <person name="Pacheco R."/>
            <person name="Padilla G."/>
            <person name="Ferreira P."/>
            <person name="Barriuso J."/>
            <person name="Kellner H."/>
            <person name="Castanera R."/>
            <person name="Alfaro M."/>
            <person name="Ramirez L."/>
            <person name="Pisabarro A.G."/>
            <person name="Kuo A."/>
            <person name="Tritt A."/>
            <person name="Lipzen A."/>
            <person name="He G."/>
            <person name="Yan M."/>
            <person name="Ng V."/>
            <person name="Cullen D."/>
            <person name="Martin F."/>
            <person name="Rosso M.-N."/>
            <person name="Henrissat B."/>
            <person name="Hibbett D."/>
            <person name="Martinez A.T."/>
            <person name="Grigoriev I.V."/>
        </authorList>
    </citation>
    <scope>NUCLEOTIDE SEQUENCE</scope>
    <source>
        <strain evidence="1">CIRM-BRFM 674</strain>
    </source>
</reference>
<organism evidence="1 2">
    <name type="scientific">Pholiota conissans</name>
    <dbReference type="NCBI Taxonomy" id="109636"/>
    <lineage>
        <taxon>Eukaryota</taxon>
        <taxon>Fungi</taxon>
        <taxon>Dikarya</taxon>
        <taxon>Basidiomycota</taxon>
        <taxon>Agaricomycotina</taxon>
        <taxon>Agaricomycetes</taxon>
        <taxon>Agaricomycetidae</taxon>
        <taxon>Agaricales</taxon>
        <taxon>Agaricineae</taxon>
        <taxon>Strophariaceae</taxon>
        <taxon>Pholiota</taxon>
    </lineage>
</organism>
<dbReference type="AlphaFoldDB" id="A0A9P6CXV5"/>